<evidence type="ECO:0000256" key="6">
    <source>
        <dbReference type="ARBA" id="ARBA00023180"/>
    </source>
</evidence>
<comment type="caution">
    <text evidence="7">The sequence shown here is derived from an EMBL/GenBank/DDBJ whole genome shotgun (WGS) entry which is preliminary data.</text>
</comment>
<dbReference type="PANTHER" id="PTHR12812">
    <property type="entry name" value="HEPARAN SULFATE 6-O-SULFOTRANSFERASE 3"/>
    <property type="match status" value="1"/>
</dbReference>
<dbReference type="PANTHER" id="PTHR12812:SF0">
    <property type="entry name" value="HEPARAN-SULFATE 6-O-SULFOTRANSFERASE"/>
    <property type="match status" value="1"/>
</dbReference>
<evidence type="ECO:0000256" key="2">
    <source>
        <dbReference type="ARBA" id="ARBA00022679"/>
    </source>
</evidence>
<keyword evidence="8" id="KW-1185">Reference proteome</keyword>
<dbReference type="Gene3D" id="3.40.50.300">
    <property type="entry name" value="P-loop containing nucleotide triphosphate hydrolases"/>
    <property type="match status" value="1"/>
</dbReference>
<dbReference type="Proteomes" id="UP001596422">
    <property type="component" value="Unassembled WGS sequence"/>
</dbReference>
<accession>A0ABW1ZUU7</accession>
<keyword evidence="2" id="KW-0808">Transferase</keyword>
<evidence type="ECO:0000256" key="5">
    <source>
        <dbReference type="ARBA" id="ARBA00023136"/>
    </source>
</evidence>
<keyword evidence="5" id="KW-0472">Membrane</keyword>
<dbReference type="RefSeq" id="WP_379907641.1">
    <property type="nucleotide sequence ID" value="NZ_JBHSWE010000001.1"/>
</dbReference>
<keyword evidence="6" id="KW-0325">Glycoprotein</keyword>
<name>A0ABW1ZUU7_9GAMM</name>
<dbReference type="InterPro" id="IPR010635">
    <property type="entry name" value="Heparan_SO4-6-sulfoTrfase"/>
</dbReference>
<evidence type="ECO:0000256" key="4">
    <source>
        <dbReference type="ARBA" id="ARBA00022989"/>
    </source>
</evidence>
<protein>
    <recommendedName>
        <fullName evidence="9">Sulfotransferase domain-containing protein</fullName>
    </recommendedName>
</protein>
<organism evidence="7 8">
    <name type="scientific">Marinobacterium aestuariivivens</name>
    <dbReference type="NCBI Taxonomy" id="1698799"/>
    <lineage>
        <taxon>Bacteria</taxon>
        <taxon>Pseudomonadati</taxon>
        <taxon>Pseudomonadota</taxon>
        <taxon>Gammaproteobacteria</taxon>
        <taxon>Oceanospirillales</taxon>
        <taxon>Oceanospirillaceae</taxon>
        <taxon>Marinobacterium</taxon>
    </lineage>
</organism>
<evidence type="ECO:0000256" key="1">
    <source>
        <dbReference type="ARBA" id="ARBA00004167"/>
    </source>
</evidence>
<comment type="subcellular location">
    <subcellularLocation>
        <location evidence="1">Membrane</location>
        <topology evidence="1">Single-pass membrane protein</topology>
    </subcellularLocation>
</comment>
<dbReference type="InterPro" id="IPR027417">
    <property type="entry name" value="P-loop_NTPase"/>
</dbReference>
<evidence type="ECO:0000313" key="8">
    <source>
        <dbReference type="Proteomes" id="UP001596422"/>
    </source>
</evidence>
<evidence type="ECO:0008006" key="9">
    <source>
        <dbReference type="Google" id="ProtNLM"/>
    </source>
</evidence>
<gene>
    <name evidence="7" type="ORF">ACFQDL_02420</name>
</gene>
<proteinExistence type="predicted"/>
<keyword evidence="3" id="KW-0812">Transmembrane</keyword>
<reference evidence="8" key="1">
    <citation type="journal article" date="2019" name="Int. J. Syst. Evol. Microbiol.">
        <title>The Global Catalogue of Microorganisms (GCM) 10K type strain sequencing project: providing services to taxonomists for standard genome sequencing and annotation.</title>
        <authorList>
            <consortium name="The Broad Institute Genomics Platform"/>
            <consortium name="The Broad Institute Genome Sequencing Center for Infectious Disease"/>
            <person name="Wu L."/>
            <person name="Ma J."/>
        </authorList>
    </citation>
    <scope>NUCLEOTIDE SEQUENCE [LARGE SCALE GENOMIC DNA]</scope>
    <source>
        <strain evidence="8">NBRC 111756</strain>
    </source>
</reference>
<dbReference type="SUPFAM" id="SSF52540">
    <property type="entry name" value="P-loop containing nucleoside triphosphate hydrolases"/>
    <property type="match status" value="1"/>
</dbReference>
<evidence type="ECO:0000313" key="7">
    <source>
        <dbReference type="EMBL" id="MFC6669093.1"/>
    </source>
</evidence>
<keyword evidence="4" id="KW-1133">Transmembrane helix</keyword>
<evidence type="ECO:0000256" key="3">
    <source>
        <dbReference type="ARBA" id="ARBA00022692"/>
    </source>
</evidence>
<dbReference type="EMBL" id="JBHSWE010000001">
    <property type="protein sequence ID" value="MFC6669093.1"/>
    <property type="molecule type" value="Genomic_DNA"/>
</dbReference>
<sequence length="288" mass="32441">MTIRLFVHIPKTAGTSFRLGAEQALGAQSMVYDYGAESPETSAITQKHVYQEQDFWGFYGACYESGAAIVGGHMNCNRFVAGFGVENIVTFVRDPLQRIASEYQHFVRVKNYKGTFRDFYSQSRMQNRLSRAFRDVPLYSVGFVGVTERYNDSLDMLNELSGLGIPRREENLGNGGVGRAHSFDEEELRELKAFNREDLALYRRCLDLFDQRWELFKKGQPFVHGVLTQVAANRVGGWAWWAGTSDEPVAVDIAVNGQPQGRVVARDFAAHLCRLSPPRGGMSAFICR</sequence>